<dbReference type="RefSeq" id="XP_003667842.1">
    <property type="nucleotide sequence ID" value="XM_003667794.1"/>
</dbReference>
<evidence type="ECO:0000313" key="2">
    <source>
        <dbReference type="EMBL" id="CCD22599.1"/>
    </source>
</evidence>
<evidence type="ECO:0000313" key="3">
    <source>
        <dbReference type="Proteomes" id="UP000000689"/>
    </source>
</evidence>
<evidence type="ECO:0000256" key="1">
    <source>
        <dbReference type="SAM" id="Phobius"/>
    </source>
</evidence>
<protein>
    <submittedName>
        <fullName evidence="2">Uncharacterized protein</fullName>
    </submittedName>
</protein>
<dbReference type="Proteomes" id="UP000000689">
    <property type="component" value="Chromosome 1"/>
</dbReference>
<keyword evidence="1" id="KW-1133">Transmembrane helix</keyword>
<feature type="transmembrane region" description="Helical" evidence="1">
    <location>
        <begin position="12"/>
        <end position="31"/>
    </location>
</feature>
<dbReference type="GO" id="GO:0033617">
    <property type="term" value="P:mitochondrial respiratory chain complex IV assembly"/>
    <property type="evidence" value="ECO:0007669"/>
    <property type="project" value="EnsemblFungi"/>
</dbReference>
<dbReference type="OrthoDB" id="3999982at2759"/>
<sequence length="116" mass="12998">MSVNPFKNIGKNILIISGISIASIYTVKSIVRKRREAKFTPKALALSRKTAEENTLSDYYDNLAQVKPGFPIPKPKDDSSSTNILPRKSVYEASSPSVITRKRGDKLGFLDRRKKE</sequence>
<dbReference type="GeneID" id="11495494"/>
<dbReference type="AlphaFoldDB" id="G0W461"/>
<dbReference type="KEGG" id="ndi:NDAI_0A04430"/>
<keyword evidence="1" id="KW-0812">Transmembrane</keyword>
<dbReference type="EMBL" id="HE580267">
    <property type="protein sequence ID" value="CCD22599.1"/>
    <property type="molecule type" value="Genomic_DNA"/>
</dbReference>
<accession>G0W461</accession>
<dbReference type="GO" id="GO:0005743">
    <property type="term" value="C:mitochondrial inner membrane"/>
    <property type="evidence" value="ECO:0007669"/>
    <property type="project" value="EnsemblFungi"/>
</dbReference>
<dbReference type="HOGENOM" id="CLU_164897_1_0_1"/>
<dbReference type="eggNOG" id="ENOG502S9CE">
    <property type="taxonomic scope" value="Eukaryota"/>
</dbReference>
<organism evidence="2 3">
    <name type="scientific">Naumovozyma dairenensis (strain ATCC 10597 / BCRC 20456 / CBS 421 / NBRC 0211 / NRRL Y-12639)</name>
    <name type="common">Saccharomyces dairenensis</name>
    <dbReference type="NCBI Taxonomy" id="1071378"/>
    <lineage>
        <taxon>Eukaryota</taxon>
        <taxon>Fungi</taxon>
        <taxon>Dikarya</taxon>
        <taxon>Ascomycota</taxon>
        <taxon>Saccharomycotina</taxon>
        <taxon>Saccharomycetes</taxon>
        <taxon>Saccharomycetales</taxon>
        <taxon>Saccharomycetaceae</taxon>
        <taxon>Naumovozyma</taxon>
    </lineage>
</organism>
<keyword evidence="1" id="KW-0472">Membrane</keyword>
<keyword evidence="3" id="KW-1185">Reference proteome</keyword>
<dbReference type="GO" id="GO:0097250">
    <property type="term" value="P:mitochondrial respirasome assembly"/>
    <property type="evidence" value="ECO:0007669"/>
    <property type="project" value="EnsemblFungi"/>
</dbReference>
<dbReference type="GO" id="GO:0034551">
    <property type="term" value="P:mitochondrial respiratory chain complex III assembly"/>
    <property type="evidence" value="ECO:0007669"/>
    <property type="project" value="EnsemblFungi"/>
</dbReference>
<name>G0W461_NAUDC</name>
<gene>
    <name evidence="2" type="primary">NDAI0A04430</name>
    <name evidence="2" type="ordered locus">NDAI_0A04430</name>
</gene>
<proteinExistence type="predicted"/>
<reference evidence="2 3" key="1">
    <citation type="journal article" date="2011" name="Proc. Natl. Acad. Sci. U.S.A.">
        <title>Evolutionary erosion of yeast sex chromosomes by mating-type switching accidents.</title>
        <authorList>
            <person name="Gordon J.L."/>
            <person name="Armisen D."/>
            <person name="Proux-Wera E."/>
            <person name="Oheigeartaigh S.S."/>
            <person name="Byrne K.P."/>
            <person name="Wolfe K.H."/>
        </authorList>
    </citation>
    <scope>NUCLEOTIDE SEQUENCE [LARGE SCALE GENOMIC DNA]</scope>
    <source>
        <strain evidence="3">ATCC 10597 / BCRC 20456 / CBS 421 / NBRC 0211 / NRRL Y-12639</strain>
    </source>
</reference>
<dbReference type="OMA" id="AQVKPGF"/>